<dbReference type="OrthoDB" id="9816009at2"/>
<accession>A0A2V1P431</accession>
<evidence type="ECO:0000256" key="1">
    <source>
        <dbReference type="SAM" id="MobiDB-lite"/>
    </source>
</evidence>
<gene>
    <name evidence="2" type="ORF">DFK10_07650</name>
</gene>
<reference evidence="3" key="1">
    <citation type="submission" date="2018-05" db="EMBL/GenBank/DDBJ databases">
        <authorList>
            <person name="Du Z."/>
            <person name="Wang X."/>
        </authorList>
    </citation>
    <scope>NUCLEOTIDE SEQUENCE [LARGE SCALE GENOMIC DNA]</scope>
    <source>
        <strain evidence="3">WDS4C29</strain>
    </source>
</reference>
<dbReference type="AlphaFoldDB" id="A0A2V1P431"/>
<dbReference type="Proteomes" id="UP000245293">
    <property type="component" value="Unassembled WGS sequence"/>
</dbReference>
<sequence>MLDLFLPYLLGLALGIEPPTAEPGAGSATEDVSAVEIDPGSGDDLATREPEPQVPTGKFTTAVEIKPIVGMTKSNWVAVRLYEGQDLLYFTHLLSWRCGIWDIRYGLNGAPADTVFPMEPCHEDSAQPNAMTDVANFLPYVALPPESIESVYVEITYDDGSTDFARFERGAVLIP</sequence>
<organism evidence="2 3">
    <name type="scientific">Salibaculum griseiflavum</name>
    <dbReference type="NCBI Taxonomy" id="1914409"/>
    <lineage>
        <taxon>Bacteria</taxon>
        <taxon>Pseudomonadati</taxon>
        <taxon>Pseudomonadota</taxon>
        <taxon>Alphaproteobacteria</taxon>
        <taxon>Rhodobacterales</taxon>
        <taxon>Roseobacteraceae</taxon>
        <taxon>Salibaculum</taxon>
    </lineage>
</organism>
<evidence type="ECO:0000313" key="3">
    <source>
        <dbReference type="Proteomes" id="UP000245293"/>
    </source>
</evidence>
<proteinExistence type="predicted"/>
<name>A0A2V1P431_9RHOB</name>
<protein>
    <submittedName>
        <fullName evidence="2">Uncharacterized protein</fullName>
    </submittedName>
</protein>
<dbReference type="EMBL" id="QETF01000006">
    <property type="protein sequence ID" value="PWG17253.1"/>
    <property type="molecule type" value="Genomic_DNA"/>
</dbReference>
<evidence type="ECO:0000313" key="2">
    <source>
        <dbReference type="EMBL" id="PWG17253.1"/>
    </source>
</evidence>
<comment type="caution">
    <text evidence="2">The sequence shown here is derived from an EMBL/GenBank/DDBJ whole genome shotgun (WGS) entry which is preliminary data.</text>
</comment>
<keyword evidence="3" id="KW-1185">Reference proteome</keyword>
<dbReference type="RefSeq" id="WP_109388274.1">
    <property type="nucleotide sequence ID" value="NZ_QETF01000006.1"/>
</dbReference>
<feature type="region of interest" description="Disordered" evidence="1">
    <location>
        <begin position="21"/>
        <end position="55"/>
    </location>
</feature>